<protein>
    <submittedName>
        <fullName evidence="1">Uncharacterized protein</fullName>
    </submittedName>
</protein>
<dbReference type="Proteomes" id="UP000482960">
    <property type="component" value="Unassembled WGS sequence"/>
</dbReference>
<accession>A0A6V8LBX5</accession>
<dbReference type="EMBL" id="BLPG01000001">
    <property type="protein sequence ID" value="GFJ94723.1"/>
    <property type="molecule type" value="Genomic_DNA"/>
</dbReference>
<evidence type="ECO:0000313" key="1">
    <source>
        <dbReference type="EMBL" id="GFJ94723.1"/>
    </source>
</evidence>
<dbReference type="AlphaFoldDB" id="A0A6V8LBX5"/>
<reference evidence="1 2" key="2">
    <citation type="submission" date="2020-03" db="EMBL/GenBank/DDBJ databases">
        <authorList>
            <person name="Ichikawa N."/>
            <person name="Kimura A."/>
            <person name="Kitahashi Y."/>
            <person name="Uohara A."/>
        </authorList>
    </citation>
    <scope>NUCLEOTIDE SEQUENCE [LARGE SCALE GENOMIC DNA]</scope>
    <source>
        <strain evidence="1 2">NBRC 108638</strain>
    </source>
</reference>
<keyword evidence="2" id="KW-1185">Reference proteome</keyword>
<name>A0A6V8LBX5_9ACTN</name>
<proteinExistence type="predicted"/>
<sequence length="46" mass="4787">MQRRWREVTVEAATCVTASAFATAVAVRGDATLPDGVTAHLESVAA</sequence>
<evidence type="ECO:0000313" key="2">
    <source>
        <dbReference type="Proteomes" id="UP000482960"/>
    </source>
</evidence>
<gene>
    <name evidence="1" type="ORF">Prum_083650</name>
</gene>
<organism evidence="1 2">
    <name type="scientific">Phytohabitans rumicis</name>
    <dbReference type="NCBI Taxonomy" id="1076125"/>
    <lineage>
        <taxon>Bacteria</taxon>
        <taxon>Bacillati</taxon>
        <taxon>Actinomycetota</taxon>
        <taxon>Actinomycetes</taxon>
        <taxon>Micromonosporales</taxon>
        <taxon>Micromonosporaceae</taxon>
    </lineage>
</organism>
<reference evidence="1 2" key="1">
    <citation type="submission" date="2020-03" db="EMBL/GenBank/DDBJ databases">
        <title>Whole genome shotgun sequence of Phytohabitans rumicis NBRC 108638.</title>
        <authorList>
            <person name="Komaki H."/>
            <person name="Tamura T."/>
        </authorList>
    </citation>
    <scope>NUCLEOTIDE SEQUENCE [LARGE SCALE GENOMIC DNA]</scope>
    <source>
        <strain evidence="1 2">NBRC 108638</strain>
    </source>
</reference>
<comment type="caution">
    <text evidence="1">The sequence shown here is derived from an EMBL/GenBank/DDBJ whole genome shotgun (WGS) entry which is preliminary data.</text>
</comment>